<feature type="compositionally biased region" description="Low complexity" evidence="1">
    <location>
        <begin position="1"/>
        <end position="14"/>
    </location>
</feature>
<comment type="caution">
    <text evidence="2">The sequence shown here is derived from an EMBL/GenBank/DDBJ whole genome shotgun (WGS) entry which is preliminary data.</text>
</comment>
<dbReference type="AlphaFoldDB" id="A0A2R6PP66"/>
<feature type="region of interest" description="Disordered" evidence="1">
    <location>
        <begin position="1"/>
        <end position="33"/>
    </location>
</feature>
<sequence>MSSESSAAAATAHSFNKLLNQHKSSKTRSSKDVEESLKKLRRLILVDGIPSSVVRAAEPS</sequence>
<keyword evidence="3" id="KW-1185">Reference proteome</keyword>
<evidence type="ECO:0000313" key="2">
    <source>
        <dbReference type="EMBL" id="PSR94121.1"/>
    </source>
</evidence>
<dbReference type="STRING" id="98765.A0A2R6PP66"/>
<accession>A0A2R6PP66</accession>
<dbReference type="EMBL" id="MLYV02000463">
    <property type="protein sequence ID" value="PSR94121.1"/>
    <property type="molecule type" value="Genomic_DNA"/>
</dbReference>
<organism evidence="2 3">
    <name type="scientific">Hermanssonia centrifuga</name>
    <dbReference type="NCBI Taxonomy" id="98765"/>
    <lineage>
        <taxon>Eukaryota</taxon>
        <taxon>Fungi</taxon>
        <taxon>Dikarya</taxon>
        <taxon>Basidiomycota</taxon>
        <taxon>Agaricomycotina</taxon>
        <taxon>Agaricomycetes</taxon>
        <taxon>Polyporales</taxon>
        <taxon>Meruliaceae</taxon>
        <taxon>Hermanssonia</taxon>
    </lineage>
</organism>
<evidence type="ECO:0000256" key="1">
    <source>
        <dbReference type="SAM" id="MobiDB-lite"/>
    </source>
</evidence>
<reference evidence="2 3" key="1">
    <citation type="submission" date="2018-02" db="EMBL/GenBank/DDBJ databases">
        <title>Genome sequence of the basidiomycete white-rot fungus Phlebia centrifuga.</title>
        <authorList>
            <person name="Granchi Z."/>
            <person name="Peng M."/>
            <person name="de Vries R.P."/>
            <person name="Hilden K."/>
            <person name="Makela M.R."/>
            <person name="Grigoriev I."/>
            <person name="Riley R."/>
        </authorList>
    </citation>
    <scope>NUCLEOTIDE SEQUENCE [LARGE SCALE GENOMIC DNA]</scope>
    <source>
        <strain evidence="2 3">FBCC195</strain>
    </source>
</reference>
<protein>
    <submittedName>
        <fullName evidence="2">Uncharacterized protein</fullName>
    </submittedName>
</protein>
<evidence type="ECO:0000313" key="3">
    <source>
        <dbReference type="Proteomes" id="UP000186601"/>
    </source>
</evidence>
<dbReference type="OrthoDB" id="10263206at2759"/>
<dbReference type="Proteomes" id="UP000186601">
    <property type="component" value="Unassembled WGS sequence"/>
</dbReference>
<proteinExistence type="predicted"/>
<gene>
    <name evidence="2" type="ORF">PHLCEN_2v4549</name>
</gene>
<name>A0A2R6PP66_9APHY</name>